<dbReference type="Pfam" id="PF00176">
    <property type="entry name" value="SNF2-rel_dom"/>
    <property type="match status" value="1"/>
</dbReference>
<accession>A0A9E2W3F6</accession>
<name>A0A9E2W3F6_9BACT</name>
<evidence type="ECO:0000313" key="4">
    <source>
        <dbReference type="EMBL" id="MBV4356193.1"/>
    </source>
</evidence>
<dbReference type="SMART" id="SM00490">
    <property type="entry name" value="HELICc"/>
    <property type="match status" value="1"/>
</dbReference>
<reference evidence="4" key="1">
    <citation type="submission" date="2021-06" db="EMBL/GenBank/DDBJ databases">
        <authorList>
            <person name="Huq M.A."/>
        </authorList>
    </citation>
    <scope>NUCLEOTIDE SEQUENCE</scope>
    <source>
        <strain evidence="4">MAH-26</strain>
    </source>
</reference>
<dbReference type="Pfam" id="PF00271">
    <property type="entry name" value="Helicase_C"/>
    <property type="match status" value="1"/>
</dbReference>
<evidence type="ECO:0000256" key="1">
    <source>
        <dbReference type="ARBA" id="ARBA00022801"/>
    </source>
</evidence>
<keyword evidence="4" id="KW-0347">Helicase</keyword>
<keyword evidence="1" id="KW-0378">Hydrolase</keyword>
<feature type="domain" description="Helicase C-terminal" evidence="3">
    <location>
        <begin position="807"/>
        <end position="964"/>
    </location>
</feature>
<dbReference type="PANTHER" id="PTHR10799">
    <property type="entry name" value="SNF2/RAD54 HELICASE FAMILY"/>
    <property type="match status" value="1"/>
</dbReference>
<keyword evidence="4" id="KW-0067">ATP-binding</keyword>
<gene>
    <name evidence="4" type="ORF">KTO63_03470</name>
</gene>
<dbReference type="Proteomes" id="UP000812270">
    <property type="component" value="Unassembled WGS sequence"/>
</dbReference>
<dbReference type="InterPro" id="IPR001650">
    <property type="entry name" value="Helicase_C-like"/>
</dbReference>
<proteinExistence type="predicted"/>
<dbReference type="RefSeq" id="WP_217789756.1">
    <property type="nucleotide sequence ID" value="NZ_JAHSPG010000002.1"/>
</dbReference>
<dbReference type="GO" id="GO:0016787">
    <property type="term" value="F:hydrolase activity"/>
    <property type="evidence" value="ECO:0007669"/>
    <property type="project" value="UniProtKB-KW"/>
</dbReference>
<dbReference type="GO" id="GO:0005524">
    <property type="term" value="F:ATP binding"/>
    <property type="evidence" value="ECO:0007669"/>
    <property type="project" value="InterPro"/>
</dbReference>
<dbReference type="InterPro" id="IPR000330">
    <property type="entry name" value="SNF2_N"/>
</dbReference>
<organism evidence="4 5">
    <name type="scientific">Pinibacter aurantiacus</name>
    <dbReference type="NCBI Taxonomy" id="2851599"/>
    <lineage>
        <taxon>Bacteria</taxon>
        <taxon>Pseudomonadati</taxon>
        <taxon>Bacteroidota</taxon>
        <taxon>Chitinophagia</taxon>
        <taxon>Chitinophagales</taxon>
        <taxon>Chitinophagaceae</taxon>
        <taxon>Pinibacter</taxon>
    </lineage>
</organism>
<evidence type="ECO:0000259" key="2">
    <source>
        <dbReference type="PROSITE" id="PS51192"/>
    </source>
</evidence>
<evidence type="ECO:0000259" key="3">
    <source>
        <dbReference type="PROSITE" id="PS51194"/>
    </source>
</evidence>
<dbReference type="AlphaFoldDB" id="A0A9E2W3F6"/>
<feature type="domain" description="Helicase ATP-binding" evidence="2">
    <location>
        <begin position="524"/>
        <end position="683"/>
    </location>
</feature>
<dbReference type="PROSITE" id="PS51192">
    <property type="entry name" value="HELICASE_ATP_BIND_1"/>
    <property type="match status" value="1"/>
</dbReference>
<dbReference type="SMART" id="SM00487">
    <property type="entry name" value="DEXDc"/>
    <property type="match status" value="1"/>
</dbReference>
<dbReference type="InterPro" id="IPR049730">
    <property type="entry name" value="SNF2/RAD54-like_C"/>
</dbReference>
<comment type="caution">
    <text evidence="4">The sequence shown here is derived from an EMBL/GenBank/DDBJ whole genome shotgun (WGS) entry which is preliminary data.</text>
</comment>
<evidence type="ECO:0000313" key="5">
    <source>
        <dbReference type="Proteomes" id="UP000812270"/>
    </source>
</evidence>
<dbReference type="PROSITE" id="PS51194">
    <property type="entry name" value="HELICASE_CTER"/>
    <property type="match status" value="1"/>
</dbReference>
<dbReference type="InterPro" id="IPR014001">
    <property type="entry name" value="Helicase_ATP-bd"/>
</dbReference>
<dbReference type="CDD" id="cd18793">
    <property type="entry name" value="SF2_C_SNF"/>
    <property type="match status" value="1"/>
</dbReference>
<keyword evidence="5" id="KW-1185">Reference proteome</keyword>
<dbReference type="EMBL" id="JAHSPG010000002">
    <property type="protein sequence ID" value="MBV4356193.1"/>
    <property type="molecule type" value="Genomic_DNA"/>
</dbReference>
<dbReference type="GO" id="GO:0004386">
    <property type="term" value="F:helicase activity"/>
    <property type="evidence" value="ECO:0007669"/>
    <property type="project" value="UniProtKB-KW"/>
</dbReference>
<sequence>MSEEEKQYPQRTVIITNNPKSKAKTTPALLINTTARNEMGFAIEGLLINEFNNQRTLQKFPLNSDVALSHFKALPTEFLRIIKQLFASALQYQKEKLALQYVHEDGSVSKEDFIQKGIVNYHFNIFQQLKPFASLVKWYYQGIDDDLLTTTVTKPAAVSNYSCQLNFELARTSTGILRLYAFVDINGNTYSLTEFSRTSFLLRSKSEFFLLKPKDADVLEKFSDGYRDGLLHGEQNFVRQIVDKLAENYPVNKNILLKREVIDIEPQCNVYLSELNNAFLMLKPHWRYADFEIEDDEKLATEIYTTDVVYEIKRKADAENAFKELLRSQNKKFSQQNNGFFYLSFAEAEKSQWLVKCYRKLTDQNIGILGMETLKHFRYNMNTPEIKFEFNGKGIDWFDLEVEINFGDQRVTLGDLQKAILHKQQHIILGDGSIGAIPEEWITKYSMLFKLGETTKNKIRLSNLHWTLSDEIEGGDEIRKKIISTEHIQKWERLQTENQDVYAVPEKINAQLRDYQKAGFNWMCLLDEMQWGGCLADDMGLGKTLQTISFIQYLSDKYKDETHLVVCPTSLMYNWEQELKKFAPQLEYVIYHGAGRSMDEKDWKKKNLVITSYGTVRSDAEQLSKFKFGYTILDESHVIKNSASLATKAMQQLNTRNKLILSGTPIQNNTFDLYAQMNFVNPGLLGNKEFFKTTFATPIDKFGNREASQKLRKLIFPFLLRRTKEQVAKDLPPKTEMILWCEMGEEQRKEYDAVKDYYRESIMQKIETDGMGSHSIEILSGLTKLRQICNSTALVKDSNKEINESVKLEELMREIEENIGERKALVFSQFTGMLELIRKEMDAKGISYVYLDGGTKAETRQELVKQFQSDASIKIFLISLKAGGVGLTLTAADYVYLVDPWWNPAAEQQAIDRTHRIGQQNSVFAYRMICRDTVEEKILELQQRKKVIAEELIAEDSGFIKKLTTEDVAFLFS</sequence>
<keyword evidence="4" id="KW-0547">Nucleotide-binding</keyword>
<protein>
    <submittedName>
        <fullName evidence="4">DEAD/DEAH box helicase</fullName>
    </submittedName>
</protein>